<organism evidence="4 5">
    <name type="scientific">Exilibacterium tricleocarpae</name>
    <dbReference type="NCBI Taxonomy" id="2591008"/>
    <lineage>
        <taxon>Bacteria</taxon>
        <taxon>Pseudomonadati</taxon>
        <taxon>Pseudomonadota</taxon>
        <taxon>Gammaproteobacteria</taxon>
        <taxon>Cellvibrionales</taxon>
        <taxon>Cellvibrionaceae</taxon>
        <taxon>Exilibacterium</taxon>
    </lineage>
</organism>
<dbReference type="FunFam" id="3.40.50.720:FF:000084">
    <property type="entry name" value="Short-chain dehydrogenase reductase"/>
    <property type="match status" value="1"/>
</dbReference>
<evidence type="ECO:0000256" key="1">
    <source>
        <dbReference type="ARBA" id="ARBA00006484"/>
    </source>
</evidence>
<gene>
    <name evidence="4" type="ORF">FKG94_10550</name>
</gene>
<dbReference type="AlphaFoldDB" id="A0A545TSA4"/>
<dbReference type="InterPro" id="IPR051122">
    <property type="entry name" value="SDR_DHRS6-like"/>
</dbReference>
<dbReference type="Pfam" id="PF13561">
    <property type="entry name" value="adh_short_C2"/>
    <property type="match status" value="1"/>
</dbReference>
<keyword evidence="5" id="KW-1185">Reference proteome</keyword>
<evidence type="ECO:0000313" key="5">
    <source>
        <dbReference type="Proteomes" id="UP000319732"/>
    </source>
</evidence>
<dbReference type="RefSeq" id="WP_142904199.1">
    <property type="nucleotide sequence ID" value="NZ_ML660092.1"/>
</dbReference>
<dbReference type="GO" id="GO:0016491">
    <property type="term" value="F:oxidoreductase activity"/>
    <property type="evidence" value="ECO:0007669"/>
    <property type="project" value="UniProtKB-KW"/>
</dbReference>
<dbReference type="Gene3D" id="3.40.50.720">
    <property type="entry name" value="NAD(P)-binding Rossmann-like Domain"/>
    <property type="match status" value="1"/>
</dbReference>
<sequence>MENRMQNRLVLVTGAGQGIGLAAVNRLVEQGARVLAADRNSETLDSLSDTPRVTPVLLDVTDGAAVSEVARSHPGIDTLVNCAGYVANGTLLECSAEEFELAYQVNLFGIFTMIKNILPNMLARKKGNIINLASTVSTVKAAPSRFAYSVFKGGVIALTKSVALDYIKQGIRCNAISPGTIDSPSLQQRLRDTGDYAGTRATFIARQPMGRLGLPDEVAAAVVFLASDEVGFLTGENIIIDGGFTL</sequence>
<dbReference type="EMBL" id="VHSG01000010">
    <property type="protein sequence ID" value="TQV80100.1"/>
    <property type="molecule type" value="Genomic_DNA"/>
</dbReference>
<proteinExistence type="inferred from homology"/>
<comment type="caution">
    <text evidence="4">The sequence shown here is derived from an EMBL/GenBank/DDBJ whole genome shotgun (WGS) entry which is preliminary data.</text>
</comment>
<dbReference type="PRINTS" id="PR00081">
    <property type="entry name" value="GDHRDH"/>
</dbReference>
<reference evidence="4 5" key="1">
    <citation type="submission" date="2019-06" db="EMBL/GenBank/DDBJ databases">
        <title>Whole genome sequence for Cellvibrionaceae sp. R142.</title>
        <authorList>
            <person name="Wang G."/>
        </authorList>
    </citation>
    <scope>NUCLEOTIDE SEQUENCE [LARGE SCALE GENOMIC DNA]</scope>
    <source>
        <strain evidence="4 5">R142</strain>
    </source>
</reference>
<evidence type="ECO:0000256" key="2">
    <source>
        <dbReference type="ARBA" id="ARBA00023002"/>
    </source>
</evidence>
<dbReference type="PANTHER" id="PTHR43477:SF4">
    <property type="entry name" value="DEHYDROGENASE_REDUCTASE SDR FAMILY MEMBER 6"/>
    <property type="match status" value="1"/>
</dbReference>
<dbReference type="OrthoDB" id="5725272at2"/>
<dbReference type="InterPro" id="IPR036291">
    <property type="entry name" value="NAD(P)-bd_dom_sf"/>
</dbReference>
<name>A0A545TSA4_9GAMM</name>
<dbReference type="Proteomes" id="UP000319732">
    <property type="component" value="Unassembled WGS sequence"/>
</dbReference>
<keyword evidence="3" id="KW-0520">NAD</keyword>
<protein>
    <submittedName>
        <fullName evidence="4">SDR family oxidoreductase</fullName>
    </submittedName>
</protein>
<evidence type="ECO:0000256" key="3">
    <source>
        <dbReference type="ARBA" id="ARBA00023027"/>
    </source>
</evidence>
<dbReference type="PRINTS" id="PR00080">
    <property type="entry name" value="SDRFAMILY"/>
</dbReference>
<dbReference type="PANTHER" id="PTHR43477">
    <property type="entry name" value="DIHYDROANTICAPSIN 7-DEHYDROGENASE"/>
    <property type="match status" value="1"/>
</dbReference>
<dbReference type="InterPro" id="IPR002347">
    <property type="entry name" value="SDR_fam"/>
</dbReference>
<keyword evidence="2" id="KW-0560">Oxidoreductase</keyword>
<dbReference type="SUPFAM" id="SSF51735">
    <property type="entry name" value="NAD(P)-binding Rossmann-fold domains"/>
    <property type="match status" value="1"/>
</dbReference>
<evidence type="ECO:0000313" key="4">
    <source>
        <dbReference type="EMBL" id="TQV80100.1"/>
    </source>
</evidence>
<comment type="similarity">
    <text evidence="1">Belongs to the short-chain dehydrogenases/reductases (SDR) family.</text>
</comment>
<accession>A0A545TSA4</accession>